<name>A0ABP9PZJ2_9PSEU</name>
<reference evidence="2" key="1">
    <citation type="journal article" date="2019" name="Int. J. Syst. Evol. Microbiol.">
        <title>The Global Catalogue of Microorganisms (GCM) 10K type strain sequencing project: providing services to taxonomists for standard genome sequencing and annotation.</title>
        <authorList>
            <consortium name="The Broad Institute Genomics Platform"/>
            <consortium name="The Broad Institute Genome Sequencing Center for Infectious Disease"/>
            <person name="Wu L."/>
            <person name="Ma J."/>
        </authorList>
    </citation>
    <scope>NUCLEOTIDE SEQUENCE [LARGE SCALE GENOMIC DNA]</scope>
    <source>
        <strain evidence="2">JCM 18303</strain>
    </source>
</reference>
<comment type="caution">
    <text evidence="1">The sequence shown here is derived from an EMBL/GenBank/DDBJ whole genome shotgun (WGS) entry which is preliminary data.</text>
</comment>
<protein>
    <submittedName>
        <fullName evidence="1">Uncharacterized protein</fullName>
    </submittedName>
</protein>
<sequence length="76" mass="8299">MHGGNNDRTLTMPDQGDLEQAKKIIDTHLRDPWGNCMECSEHPPARYPCDLARQAATTLGAAVCPAESDHVVRVDA</sequence>
<dbReference type="EMBL" id="BAABJP010000008">
    <property type="protein sequence ID" value="GAA5154463.1"/>
    <property type="molecule type" value="Genomic_DNA"/>
</dbReference>
<dbReference type="RefSeq" id="WP_185061579.1">
    <property type="nucleotide sequence ID" value="NZ_BAABJP010000008.1"/>
</dbReference>
<accession>A0ABP9PZJ2</accession>
<dbReference type="Proteomes" id="UP001428817">
    <property type="component" value="Unassembled WGS sequence"/>
</dbReference>
<gene>
    <name evidence="1" type="ORF">GCM10023321_26310</name>
</gene>
<evidence type="ECO:0000313" key="2">
    <source>
        <dbReference type="Proteomes" id="UP001428817"/>
    </source>
</evidence>
<proteinExistence type="predicted"/>
<keyword evidence="2" id="KW-1185">Reference proteome</keyword>
<organism evidence="1 2">
    <name type="scientific">Pseudonocardia eucalypti</name>
    <dbReference type="NCBI Taxonomy" id="648755"/>
    <lineage>
        <taxon>Bacteria</taxon>
        <taxon>Bacillati</taxon>
        <taxon>Actinomycetota</taxon>
        <taxon>Actinomycetes</taxon>
        <taxon>Pseudonocardiales</taxon>
        <taxon>Pseudonocardiaceae</taxon>
        <taxon>Pseudonocardia</taxon>
    </lineage>
</organism>
<evidence type="ECO:0000313" key="1">
    <source>
        <dbReference type="EMBL" id="GAA5154463.1"/>
    </source>
</evidence>